<feature type="region of interest" description="Disordered" evidence="1">
    <location>
        <begin position="142"/>
        <end position="263"/>
    </location>
</feature>
<name>R7UTC6_CAPTE</name>
<reference evidence="3 5" key="2">
    <citation type="journal article" date="2013" name="Nature">
        <title>Insights into bilaterian evolution from three spiralian genomes.</title>
        <authorList>
            <person name="Simakov O."/>
            <person name="Marletaz F."/>
            <person name="Cho S.J."/>
            <person name="Edsinger-Gonzales E."/>
            <person name="Havlak P."/>
            <person name="Hellsten U."/>
            <person name="Kuo D.H."/>
            <person name="Larsson T."/>
            <person name="Lv J."/>
            <person name="Arendt D."/>
            <person name="Savage R."/>
            <person name="Osoegawa K."/>
            <person name="de Jong P."/>
            <person name="Grimwood J."/>
            <person name="Chapman J.A."/>
            <person name="Shapiro H."/>
            <person name="Aerts A."/>
            <person name="Otillar R.P."/>
            <person name="Terry A.Y."/>
            <person name="Boore J.L."/>
            <person name="Grigoriev I.V."/>
            <person name="Lindberg D.R."/>
            <person name="Seaver E.C."/>
            <person name="Weisblat D.A."/>
            <person name="Putnam N.H."/>
            <person name="Rokhsar D.S."/>
        </authorList>
    </citation>
    <scope>NUCLEOTIDE SEQUENCE</scope>
    <source>
        <strain evidence="3 5">I ESC-2004</strain>
    </source>
</reference>
<dbReference type="OrthoDB" id="7605699at2759"/>
<gene>
    <name evidence="3" type="ORF">CAPTEDRAFT_156779</name>
</gene>
<dbReference type="PANTHER" id="PTHR31532">
    <property type="entry name" value="BIORIENTATION OF CHROMOSOMES IN CELL DIVISION 1 FAMILY MEMBER"/>
    <property type="match status" value="1"/>
</dbReference>
<feature type="domain" description="BOD1/SHG1" evidence="2">
    <location>
        <begin position="16"/>
        <end position="110"/>
    </location>
</feature>
<dbReference type="EMBL" id="KB298218">
    <property type="protein sequence ID" value="ELU09418.1"/>
    <property type="molecule type" value="Genomic_DNA"/>
</dbReference>
<reference evidence="4" key="3">
    <citation type="submission" date="2015-06" db="UniProtKB">
        <authorList>
            <consortium name="EnsemblMetazoa"/>
        </authorList>
    </citation>
    <scope>IDENTIFICATION</scope>
</reference>
<dbReference type="InterPro" id="IPR055264">
    <property type="entry name" value="BOD1/SHG1_dom"/>
</dbReference>
<dbReference type="EMBL" id="AMQN01006379">
    <property type="status" value="NOT_ANNOTATED_CDS"/>
    <property type="molecule type" value="Genomic_DNA"/>
</dbReference>
<dbReference type="GO" id="GO:0048188">
    <property type="term" value="C:Set1C/COMPASS complex"/>
    <property type="evidence" value="ECO:0007669"/>
    <property type="project" value="TreeGrafter"/>
</dbReference>
<evidence type="ECO:0000313" key="4">
    <source>
        <dbReference type="EnsemblMetazoa" id="CapteP156779"/>
    </source>
</evidence>
<dbReference type="Pfam" id="PF05205">
    <property type="entry name" value="COMPASS-Shg1"/>
    <property type="match status" value="1"/>
</dbReference>
<sequence>MMPTSNLSDPNFINSIVDKLKKQGLFDKFRKECLSDVDTKPAYQNLQHRVEGAVGRFLSSYEWSRDLNKKQLRDSLRRHLNESQMLVTGVDRVVEQVISPKVLTVFKPEVDQAICEYLGIDFEGRQQRRQHREELLKRKDALEEAEEKSRGMLPDTSVPPPGIPSLLDIQLPPTSTAQPPPPPPQMRQVSANNGLPPSSSGMPFPPLPPPNQNMSYPPGNFTNHGNFYPPGGVLHPTNIPPPPGPPPPPFNFNASNMHGMDMT</sequence>
<dbReference type="GO" id="GO:0031297">
    <property type="term" value="P:replication fork processing"/>
    <property type="evidence" value="ECO:0007669"/>
    <property type="project" value="TreeGrafter"/>
</dbReference>
<accession>R7UTC6</accession>
<dbReference type="HOGENOM" id="CLU_1059925_0_0_1"/>
<feature type="non-terminal residue" evidence="3">
    <location>
        <position position="263"/>
    </location>
</feature>
<protein>
    <recommendedName>
        <fullName evidence="2">BOD1/SHG1 domain-containing protein</fullName>
    </recommendedName>
</protein>
<dbReference type="EnsemblMetazoa" id="CapteT156779">
    <property type="protein sequence ID" value="CapteP156779"/>
    <property type="gene ID" value="CapteG156779"/>
</dbReference>
<dbReference type="AlphaFoldDB" id="R7UTC6"/>
<evidence type="ECO:0000313" key="5">
    <source>
        <dbReference type="Proteomes" id="UP000014760"/>
    </source>
</evidence>
<reference evidence="5" key="1">
    <citation type="submission" date="2012-12" db="EMBL/GenBank/DDBJ databases">
        <authorList>
            <person name="Hellsten U."/>
            <person name="Grimwood J."/>
            <person name="Chapman J.A."/>
            <person name="Shapiro H."/>
            <person name="Aerts A."/>
            <person name="Otillar R.P."/>
            <person name="Terry A.Y."/>
            <person name="Boore J.L."/>
            <person name="Simakov O."/>
            <person name="Marletaz F."/>
            <person name="Cho S.-J."/>
            <person name="Edsinger-Gonzales E."/>
            <person name="Havlak P."/>
            <person name="Kuo D.-H."/>
            <person name="Larsson T."/>
            <person name="Lv J."/>
            <person name="Arendt D."/>
            <person name="Savage R."/>
            <person name="Osoegawa K."/>
            <person name="de Jong P."/>
            <person name="Lindberg D.R."/>
            <person name="Seaver E.C."/>
            <person name="Weisblat D.A."/>
            <person name="Putnam N.H."/>
            <person name="Grigoriev I.V."/>
            <person name="Rokhsar D.S."/>
        </authorList>
    </citation>
    <scope>NUCLEOTIDE SEQUENCE</scope>
    <source>
        <strain evidence="5">I ESC-2004</strain>
    </source>
</reference>
<dbReference type="Proteomes" id="UP000014760">
    <property type="component" value="Unassembled WGS sequence"/>
</dbReference>
<evidence type="ECO:0000256" key="1">
    <source>
        <dbReference type="SAM" id="MobiDB-lite"/>
    </source>
</evidence>
<dbReference type="STRING" id="283909.R7UTC6"/>
<evidence type="ECO:0000313" key="3">
    <source>
        <dbReference type="EMBL" id="ELU09418.1"/>
    </source>
</evidence>
<organism evidence="3">
    <name type="scientific">Capitella teleta</name>
    <name type="common">Polychaete worm</name>
    <dbReference type="NCBI Taxonomy" id="283909"/>
    <lineage>
        <taxon>Eukaryota</taxon>
        <taxon>Metazoa</taxon>
        <taxon>Spiralia</taxon>
        <taxon>Lophotrochozoa</taxon>
        <taxon>Annelida</taxon>
        <taxon>Polychaeta</taxon>
        <taxon>Sedentaria</taxon>
        <taxon>Scolecida</taxon>
        <taxon>Capitellidae</taxon>
        <taxon>Capitella</taxon>
    </lineage>
</organism>
<dbReference type="PANTHER" id="PTHR31532:SF10">
    <property type="entry name" value="BIORIENTATION OF CHROMOSOMES IN CELL DIVISION PROTEIN 1-LIKE 1"/>
    <property type="match status" value="1"/>
</dbReference>
<evidence type="ECO:0000259" key="2">
    <source>
        <dbReference type="Pfam" id="PF05205"/>
    </source>
</evidence>
<feature type="compositionally biased region" description="Pro residues" evidence="1">
    <location>
        <begin position="238"/>
        <end position="250"/>
    </location>
</feature>
<proteinExistence type="predicted"/>
<keyword evidence="5" id="KW-1185">Reference proteome</keyword>